<dbReference type="SUPFAM" id="SSF46689">
    <property type="entry name" value="Homeodomain-like"/>
    <property type="match status" value="1"/>
</dbReference>
<dbReference type="InterPro" id="IPR036271">
    <property type="entry name" value="Tet_transcr_reg_TetR-rel_C_sf"/>
</dbReference>
<keyword evidence="2 4" id="KW-0238">DNA-binding</keyword>
<evidence type="ECO:0000259" key="5">
    <source>
        <dbReference type="PROSITE" id="PS50977"/>
    </source>
</evidence>
<dbReference type="Pfam" id="PF21597">
    <property type="entry name" value="TetR_C_43"/>
    <property type="match status" value="1"/>
</dbReference>
<dbReference type="Gene3D" id="1.10.357.10">
    <property type="entry name" value="Tetracycline Repressor, domain 2"/>
    <property type="match status" value="1"/>
</dbReference>
<dbReference type="STRING" id="137265.SAMN05421684_4513"/>
<name>A0A1H3S5S4_9ACTN</name>
<evidence type="ECO:0000256" key="1">
    <source>
        <dbReference type="ARBA" id="ARBA00023015"/>
    </source>
</evidence>
<feature type="DNA-binding region" description="H-T-H motif" evidence="4">
    <location>
        <begin position="28"/>
        <end position="47"/>
    </location>
</feature>
<keyword evidence="3" id="KW-0804">Transcription</keyword>
<reference evidence="7" key="1">
    <citation type="submission" date="2016-10" db="EMBL/GenBank/DDBJ databases">
        <authorList>
            <person name="Varghese N."/>
            <person name="Submissions S."/>
        </authorList>
    </citation>
    <scope>NUCLEOTIDE SEQUENCE [LARGE SCALE GENOMIC DNA]</scope>
    <source>
        <strain evidence="7">DSM 44718</strain>
    </source>
</reference>
<proteinExistence type="predicted"/>
<protein>
    <submittedName>
        <fullName evidence="6">Transcriptional regulator, TetR family</fullName>
    </submittedName>
</protein>
<dbReference type="Pfam" id="PF00440">
    <property type="entry name" value="TetR_N"/>
    <property type="match status" value="1"/>
</dbReference>
<dbReference type="PANTHER" id="PTHR30055:SF234">
    <property type="entry name" value="HTH-TYPE TRANSCRIPTIONAL REGULATOR BETI"/>
    <property type="match status" value="1"/>
</dbReference>
<evidence type="ECO:0000313" key="6">
    <source>
        <dbReference type="EMBL" id="SDZ32489.1"/>
    </source>
</evidence>
<keyword evidence="1" id="KW-0805">Transcription regulation</keyword>
<organism evidence="6 7">
    <name type="scientific">Asanoa ishikariensis</name>
    <dbReference type="NCBI Taxonomy" id="137265"/>
    <lineage>
        <taxon>Bacteria</taxon>
        <taxon>Bacillati</taxon>
        <taxon>Actinomycetota</taxon>
        <taxon>Actinomycetes</taxon>
        <taxon>Micromonosporales</taxon>
        <taxon>Micromonosporaceae</taxon>
        <taxon>Asanoa</taxon>
    </lineage>
</organism>
<dbReference type="PROSITE" id="PS50977">
    <property type="entry name" value="HTH_TETR_2"/>
    <property type="match status" value="1"/>
</dbReference>
<dbReference type="InterPro" id="IPR009057">
    <property type="entry name" value="Homeodomain-like_sf"/>
</dbReference>
<dbReference type="InterPro" id="IPR001647">
    <property type="entry name" value="HTH_TetR"/>
</dbReference>
<gene>
    <name evidence="6" type="ORF">SAMN05421684_4513</name>
</gene>
<accession>A0A1H3S5S4</accession>
<dbReference type="PANTHER" id="PTHR30055">
    <property type="entry name" value="HTH-TYPE TRANSCRIPTIONAL REGULATOR RUTR"/>
    <property type="match status" value="1"/>
</dbReference>
<dbReference type="InterPro" id="IPR050109">
    <property type="entry name" value="HTH-type_TetR-like_transc_reg"/>
</dbReference>
<dbReference type="SUPFAM" id="SSF48498">
    <property type="entry name" value="Tetracyclin repressor-like, C-terminal domain"/>
    <property type="match status" value="1"/>
</dbReference>
<evidence type="ECO:0000256" key="4">
    <source>
        <dbReference type="PROSITE-ProRule" id="PRU00335"/>
    </source>
</evidence>
<dbReference type="PRINTS" id="PR00455">
    <property type="entry name" value="HTHTETR"/>
</dbReference>
<keyword evidence="7" id="KW-1185">Reference proteome</keyword>
<evidence type="ECO:0000313" key="7">
    <source>
        <dbReference type="Proteomes" id="UP000199632"/>
    </source>
</evidence>
<dbReference type="EMBL" id="FNQB01000002">
    <property type="protein sequence ID" value="SDZ32489.1"/>
    <property type="molecule type" value="Genomic_DNA"/>
</dbReference>
<dbReference type="InterPro" id="IPR049445">
    <property type="entry name" value="TetR_SbtR-like_C"/>
</dbReference>
<dbReference type="GO" id="GO:0000976">
    <property type="term" value="F:transcription cis-regulatory region binding"/>
    <property type="evidence" value="ECO:0007669"/>
    <property type="project" value="TreeGrafter"/>
</dbReference>
<dbReference type="Proteomes" id="UP000199632">
    <property type="component" value="Unassembled WGS sequence"/>
</dbReference>
<dbReference type="GO" id="GO:0003700">
    <property type="term" value="F:DNA-binding transcription factor activity"/>
    <property type="evidence" value="ECO:0007669"/>
    <property type="project" value="TreeGrafter"/>
</dbReference>
<dbReference type="AlphaFoldDB" id="A0A1H3S5S4"/>
<evidence type="ECO:0000256" key="3">
    <source>
        <dbReference type="ARBA" id="ARBA00023163"/>
    </source>
</evidence>
<evidence type="ECO:0000256" key="2">
    <source>
        <dbReference type="ARBA" id="ARBA00023125"/>
    </source>
</evidence>
<sequence>MRADARANHDRLLAVAADAFAREGTDASLKAIAREAGVGIGTLYRRFPTREALIEAVYRNEVERLCAAAPELLATAPPAVALTAWMERFVDFMAAKRGMGEALRAVLLSADDRSQTRAQLRGALATLLEAGEAEGVVRAGVDPYDVLLGLGGITLIAGAERERELASRLIDLLLHGINSDGINSASE</sequence>
<feature type="domain" description="HTH tetR-type" evidence="5">
    <location>
        <begin position="6"/>
        <end position="65"/>
    </location>
</feature>